<reference evidence="1" key="1">
    <citation type="submission" date="2023-03" db="EMBL/GenBank/DDBJ databases">
        <title>Massive genome expansion in bonnet fungi (Mycena s.s.) driven by repeated elements and novel gene families across ecological guilds.</title>
        <authorList>
            <consortium name="Lawrence Berkeley National Laboratory"/>
            <person name="Harder C.B."/>
            <person name="Miyauchi S."/>
            <person name="Viragh M."/>
            <person name="Kuo A."/>
            <person name="Thoen E."/>
            <person name="Andreopoulos B."/>
            <person name="Lu D."/>
            <person name="Skrede I."/>
            <person name="Drula E."/>
            <person name="Henrissat B."/>
            <person name="Morin E."/>
            <person name="Kohler A."/>
            <person name="Barry K."/>
            <person name="LaButti K."/>
            <person name="Morin E."/>
            <person name="Salamov A."/>
            <person name="Lipzen A."/>
            <person name="Mereny Z."/>
            <person name="Hegedus B."/>
            <person name="Baldrian P."/>
            <person name="Stursova M."/>
            <person name="Weitz H."/>
            <person name="Taylor A."/>
            <person name="Grigoriev I.V."/>
            <person name="Nagy L.G."/>
            <person name="Martin F."/>
            <person name="Kauserud H."/>
        </authorList>
    </citation>
    <scope>NUCLEOTIDE SEQUENCE</scope>
    <source>
        <strain evidence="1">CBHHK182m</strain>
    </source>
</reference>
<dbReference type="EMBL" id="JARKIB010000189">
    <property type="protein sequence ID" value="KAJ7726098.1"/>
    <property type="molecule type" value="Genomic_DNA"/>
</dbReference>
<sequence length="286" mass="31568">MACIRLPRTSSRRRYAITLNGVPSALSIPAAVLTHPTLDAVSPDENNTPTSASSSHHRKVPTWDALRRLHVSFAAGTRKEKSPGTYHHTARALVDNAAGADLHTLPFSPNSNLIAPYSQMGLWTTAVSISVAGIYGWYRLRVLYLTSAMPIYLSLAENPPSNDQERVSEEIAHSMRTGTYIDASIASPNNWVTYPKKIDRFMDKVLGAPSLLREIKLQAQGNQIPSNRLDAISYLKQKEKKTAHTITEDLCSNRTATPLSKPGVSVWVTRPQRSNSVGCHYRREAP</sequence>
<protein>
    <submittedName>
        <fullName evidence="1">Uncharacterized protein</fullName>
    </submittedName>
</protein>
<name>A0AAD7MNW9_9AGAR</name>
<comment type="caution">
    <text evidence="1">The sequence shown here is derived from an EMBL/GenBank/DDBJ whole genome shotgun (WGS) entry which is preliminary data.</text>
</comment>
<accession>A0AAD7MNW9</accession>
<organism evidence="1 2">
    <name type="scientific">Mycena metata</name>
    <dbReference type="NCBI Taxonomy" id="1033252"/>
    <lineage>
        <taxon>Eukaryota</taxon>
        <taxon>Fungi</taxon>
        <taxon>Dikarya</taxon>
        <taxon>Basidiomycota</taxon>
        <taxon>Agaricomycotina</taxon>
        <taxon>Agaricomycetes</taxon>
        <taxon>Agaricomycetidae</taxon>
        <taxon>Agaricales</taxon>
        <taxon>Marasmiineae</taxon>
        <taxon>Mycenaceae</taxon>
        <taxon>Mycena</taxon>
    </lineage>
</organism>
<dbReference type="Proteomes" id="UP001215598">
    <property type="component" value="Unassembled WGS sequence"/>
</dbReference>
<proteinExistence type="predicted"/>
<gene>
    <name evidence="1" type="ORF">B0H16DRAFT_1471521</name>
</gene>
<evidence type="ECO:0000313" key="2">
    <source>
        <dbReference type="Proteomes" id="UP001215598"/>
    </source>
</evidence>
<evidence type="ECO:0000313" key="1">
    <source>
        <dbReference type="EMBL" id="KAJ7726098.1"/>
    </source>
</evidence>
<keyword evidence="2" id="KW-1185">Reference proteome</keyword>
<dbReference type="AlphaFoldDB" id="A0AAD7MNW9"/>